<evidence type="ECO:0000256" key="2">
    <source>
        <dbReference type="ARBA" id="ARBA00023043"/>
    </source>
</evidence>
<evidence type="ECO:0000256" key="3">
    <source>
        <dbReference type="PROSITE-ProRule" id="PRU00023"/>
    </source>
</evidence>
<dbReference type="PANTHER" id="PTHR24201">
    <property type="entry name" value="ANK_REP_REGION DOMAIN-CONTAINING PROTEIN"/>
    <property type="match status" value="1"/>
</dbReference>
<dbReference type="Pfam" id="PF00023">
    <property type="entry name" value="Ank"/>
    <property type="match status" value="1"/>
</dbReference>
<evidence type="ECO:0000313" key="5">
    <source>
        <dbReference type="Proteomes" id="UP000633263"/>
    </source>
</evidence>
<protein>
    <submittedName>
        <fullName evidence="4">Ankyrin repeat protein</fullName>
    </submittedName>
</protein>
<comment type="caution">
    <text evidence="4">The sequence shown here is derived from an EMBL/GenBank/DDBJ whole genome shotgun (WGS) entry which is preliminary data.</text>
</comment>
<accession>A0ABQ2CQ06</accession>
<dbReference type="Proteomes" id="UP000633263">
    <property type="component" value="Unassembled WGS sequence"/>
</dbReference>
<dbReference type="PROSITE" id="PS50088">
    <property type="entry name" value="ANK_REPEAT"/>
    <property type="match status" value="3"/>
</dbReference>
<feature type="repeat" description="ANK" evidence="3">
    <location>
        <begin position="66"/>
        <end position="98"/>
    </location>
</feature>
<dbReference type="SMART" id="SM00248">
    <property type="entry name" value="ANK"/>
    <property type="match status" value="3"/>
</dbReference>
<feature type="repeat" description="ANK" evidence="3">
    <location>
        <begin position="99"/>
        <end position="127"/>
    </location>
</feature>
<gene>
    <name evidence="4" type="ORF">GCM10009083_08610</name>
</gene>
<dbReference type="SUPFAM" id="SSF48403">
    <property type="entry name" value="Ankyrin repeat"/>
    <property type="match status" value="1"/>
</dbReference>
<keyword evidence="1" id="KW-0677">Repeat</keyword>
<dbReference type="InterPro" id="IPR002110">
    <property type="entry name" value="Ankyrin_rpt"/>
</dbReference>
<dbReference type="InterPro" id="IPR036770">
    <property type="entry name" value="Ankyrin_rpt-contain_sf"/>
</dbReference>
<evidence type="ECO:0000313" key="4">
    <source>
        <dbReference type="EMBL" id="GGI94338.1"/>
    </source>
</evidence>
<dbReference type="Gene3D" id="1.25.40.20">
    <property type="entry name" value="Ankyrin repeat-containing domain"/>
    <property type="match status" value="1"/>
</dbReference>
<keyword evidence="2 3" id="KW-0040">ANK repeat</keyword>
<evidence type="ECO:0000256" key="1">
    <source>
        <dbReference type="ARBA" id="ARBA00022737"/>
    </source>
</evidence>
<dbReference type="InterPro" id="IPR050776">
    <property type="entry name" value="Ank_Repeat/CDKN_Inhibitor"/>
</dbReference>
<sequence>MARDIPGVHNVFIRFFEVSGMADLPQLDDETLAFAARVFDMARHGDTLQLQQLLEQGLPANLCNSNGDSLLMLAAYNGQRDTAALILDHGGDPELANQRCQTPLAGVIFKGDLEMVELLLERGADVNGCPPGGRTPLMYAAMFDRTDILQRLLTAGADPLAADAEGNTALKLAMAMGAERAAALLQTP</sequence>
<feature type="repeat" description="ANK" evidence="3">
    <location>
        <begin position="132"/>
        <end position="164"/>
    </location>
</feature>
<dbReference type="PROSITE" id="PS50297">
    <property type="entry name" value="ANK_REP_REGION"/>
    <property type="match status" value="3"/>
</dbReference>
<keyword evidence="5" id="KW-1185">Reference proteome</keyword>
<proteinExistence type="predicted"/>
<reference evidence="5" key="1">
    <citation type="journal article" date="2019" name="Int. J. Syst. Evol. Microbiol.">
        <title>The Global Catalogue of Microorganisms (GCM) 10K type strain sequencing project: providing services to taxonomists for standard genome sequencing and annotation.</title>
        <authorList>
            <consortium name="The Broad Institute Genomics Platform"/>
            <consortium name="The Broad Institute Genome Sequencing Center for Infectious Disease"/>
            <person name="Wu L."/>
            <person name="Ma J."/>
        </authorList>
    </citation>
    <scope>NUCLEOTIDE SEQUENCE [LARGE SCALE GENOMIC DNA]</scope>
    <source>
        <strain evidence="5">JCM 11590</strain>
    </source>
</reference>
<name>A0ABQ2CQ06_9GAMM</name>
<organism evidence="4 5">
    <name type="scientific">Halopseudomonas pertucinogena</name>
    <dbReference type="NCBI Taxonomy" id="86175"/>
    <lineage>
        <taxon>Bacteria</taxon>
        <taxon>Pseudomonadati</taxon>
        <taxon>Pseudomonadota</taxon>
        <taxon>Gammaproteobacteria</taxon>
        <taxon>Pseudomonadales</taxon>
        <taxon>Pseudomonadaceae</taxon>
        <taxon>Halopseudomonas</taxon>
    </lineage>
</organism>
<dbReference type="Pfam" id="PF12796">
    <property type="entry name" value="Ank_2"/>
    <property type="match status" value="1"/>
</dbReference>
<dbReference type="EMBL" id="BMNN01000001">
    <property type="protein sequence ID" value="GGI94338.1"/>
    <property type="molecule type" value="Genomic_DNA"/>
</dbReference>